<comment type="similarity">
    <text evidence="2 7">Belongs to the Casparian strip membrane proteins (CASP) family.</text>
</comment>
<dbReference type="AlphaFoldDB" id="A0ABD1TQQ4"/>
<dbReference type="EMBL" id="JBFOLJ010000008">
    <property type="protein sequence ID" value="KAL2515039.1"/>
    <property type="molecule type" value="Genomic_DNA"/>
</dbReference>
<keyword evidence="10" id="KW-1185">Reference proteome</keyword>
<organism evidence="9 10">
    <name type="scientific">Forsythia ovata</name>
    <dbReference type="NCBI Taxonomy" id="205694"/>
    <lineage>
        <taxon>Eukaryota</taxon>
        <taxon>Viridiplantae</taxon>
        <taxon>Streptophyta</taxon>
        <taxon>Embryophyta</taxon>
        <taxon>Tracheophyta</taxon>
        <taxon>Spermatophyta</taxon>
        <taxon>Magnoliopsida</taxon>
        <taxon>eudicotyledons</taxon>
        <taxon>Gunneridae</taxon>
        <taxon>Pentapetalae</taxon>
        <taxon>asterids</taxon>
        <taxon>lamiids</taxon>
        <taxon>Lamiales</taxon>
        <taxon>Oleaceae</taxon>
        <taxon>Forsythieae</taxon>
        <taxon>Forsythia</taxon>
    </lineage>
</organism>
<evidence type="ECO:0000313" key="9">
    <source>
        <dbReference type="EMBL" id="KAL2515039.1"/>
    </source>
</evidence>
<accession>A0ABD1TQQ4</accession>
<keyword evidence="4 7" id="KW-0812">Transmembrane</keyword>
<protein>
    <recommendedName>
        <fullName evidence="7">CASP-like protein</fullName>
    </recommendedName>
</protein>
<evidence type="ECO:0000259" key="8">
    <source>
        <dbReference type="Pfam" id="PF04535"/>
    </source>
</evidence>
<comment type="caution">
    <text evidence="7">Lacks conserved residue(s) required for the propagation of feature annotation.</text>
</comment>
<comment type="subcellular location">
    <subcellularLocation>
        <location evidence="1 7">Cell membrane</location>
        <topology evidence="1 7">Multi-pass membrane protein</topology>
    </subcellularLocation>
</comment>
<proteinExistence type="inferred from homology"/>
<reference evidence="10" key="1">
    <citation type="submission" date="2024-07" db="EMBL/GenBank/DDBJ databases">
        <title>Two chromosome-level genome assemblies of Korean endemic species Abeliophyllum distichum and Forsythia ovata (Oleaceae).</title>
        <authorList>
            <person name="Jang H."/>
        </authorList>
    </citation>
    <scope>NUCLEOTIDE SEQUENCE [LARGE SCALE GENOMIC DNA]</scope>
</reference>
<feature type="domain" description="Casparian strip membrane protein" evidence="8">
    <location>
        <begin position="18"/>
        <end position="63"/>
    </location>
</feature>
<dbReference type="Pfam" id="PF04535">
    <property type="entry name" value="CASP_dom"/>
    <property type="match status" value="1"/>
</dbReference>
<dbReference type="GO" id="GO:0005886">
    <property type="term" value="C:plasma membrane"/>
    <property type="evidence" value="ECO:0007669"/>
    <property type="project" value="UniProtKB-SubCell"/>
</dbReference>
<dbReference type="InterPro" id="IPR006702">
    <property type="entry name" value="CASP_dom"/>
</dbReference>
<evidence type="ECO:0000256" key="2">
    <source>
        <dbReference type="ARBA" id="ARBA00007651"/>
    </source>
</evidence>
<evidence type="ECO:0000256" key="6">
    <source>
        <dbReference type="ARBA" id="ARBA00023136"/>
    </source>
</evidence>
<evidence type="ECO:0000256" key="3">
    <source>
        <dbReference type="ARBA" id="ARBA00022475"/>
    </source>
</evidence>
<evidence type="ECO:0000256" key="7">
    <source>
        <dbReference type="RuleBase" id="RU361233"/>
    </source>
</evidence>
<keyword evidence="3 7" id="KW-1003">Cell membrane</keyword>
<name>A0ABD1TQQ4_9LAMI</name>
<evidence type="ECO:0000256" key="1">
    <source>
        <dbReference type="ARBA" id="ARBA00004651"/>
    </source>
</evidence>
<comment type="subunit">
    <text evidence="7">Homodimer and heterodimers.</text>
</comment>
<keyword evidence="5 7" id="KW-1133">Transmembrane helix</keyword>
<evidence type="ECO:0000256" key="4">
    <source>
        <dbReference type="ARBA" id="ARBA00022692"/>
    </source>
</evidence>
<sequence length="113" mass="12573">MENNGSISLHKTQKISFVSQILLRVLAIAGTLAATWIILTSKETVVVFGIQVDARYSYSSAFKLQGSGSKKLFLHISARLDFDNVVDGGMLGRNRNRVLGEIWQQPHWLDANL</sequence>
<comment type="caution">
    <text evidence="9">The sequence shown here is derived from an EMBL/GenBank/DDBJ whole genome shotgun (WGS) entry which is preliminary data.</text>
</comment>
<dbReference type="Proteomes" id="UP001604277">
    <property type="component" value="Unassembled WGS sequence"/>
</dbReference>
<evidence type="ECO:0000256" key="5">
    <source>
        <dbReference type="ARBA" id="ARBA00022989"/>
    </source>
</evidence>
<feature type="transmembrane region" description="Helical" evidence="7">
    <location>
        <begin position="21"/>
        <end position="39"/>
    </location>
</feature>
<keyword evidence="6 7" id="KW-0472">Membrane</keyword>
<gene>
    <name evidence="9" type="ORF">Fot_29010</name>
</gene>
<evidence type="ECO:0000313" key="10">
    <source>
        <dbReference type="Proteomes" id="UP001604277"/>
    </source>
</evidence>